<evidence type="ECO:0000313" key="2">
    <source>
        <dbReference type="Proteomes" id="UP001283361"/>
    </source>
</evidence>
<protein>
    <submittedName>
        <fullName evidence="1">Uncharacterized protein</fullName>
    </submittedName>
</protein>
<sequence>MARKALNQLPFDLKVGIIPLGLVASTNLLYKLLKPYPVFLRQIYLSDGQVLGFYVLFLRRGIGWKERFHLDKRQREGSGATQEINGGGGERQ</sequence>
<dbReference type="AlphaFoldDB" id="A0AAE1BEI0"/>
<gene>
    <name evidence="1" type="ORF">RRG08_047661</name>
</gene>
<keyword evidence="2" id="KW-1185">Reference proteome</keyword>
<accession>A0AAE1BEI0</accession>
<name>A0AAE1BEI0_9GAST</name>
<evidence type="ECO:0000313" key="1">
    <source>
        <dbReference type="EMBL" id="KAK3803697.1"/>
    </source>
</evidence>
<reference evidence="1" key="1">
    <citation type="journal article" date="2023" name="G3 (Bethesda)">
        <title>A reference genome for the long-term kleptoplast-retaining sea slug Elysia crispata morphotype clarki.</title>
        <authorList>
            <person name="Eastman K.E."/>
            <person name="Pendleton A.L."/>
            <person name="Shaikh M.A."/>
            <person name="Suttiyut T."/>
            <person name="Ogas R."/>
            <person name="Tomko P."/>
            <person name="Gavelis G."/>
            <person name="Widhalm J.R."/>
            <person name="Wisecaver J.H."/>
        </authorList>
    </citation>
    <scope>NUCLEOTIDE SEQUENCE</scope>
    <source>
        <strain evidence="1">ECLA1</strain>
    </source>
</reference>
<organism evidence="1 2">
    <name type="scientific">Elysia crispata</name>
    <name type="common">lettuce slug</name>
    <dbReference type="NCBI Taxonomy" id="231223"/>
    <lineage>
        <taxon>Eukaryota</taxon>
        <taxon>Metazoa</taxon>
        <taxon>Spiralia</taxon>
        <taxon>Lophotrochozoa</taxon>
        <taxon>Mollusca</taxon>
        <taxon>Gastropoda</taxon>
        <taxon>Heterobranchia</taxon>
        <taxon>Euthyneura</taxon>
        <taxon>Panpulmonata</taxon>
        <taxon>Sacoglossa</taxon>
        <taxon>Placobranchoidea</taxon>
        <taxon>Plakobranchidae</taxon>
        <taxon>Elysia</taxon>
    </lineage>
</organism>
<proteinExistence type="predicted"/>
<comment type="caution">
    <text evidence="1">The sequence shown here is derived from an EMBL/GenBank/DDBJ whole genome shotgun (WGS) entry which is preliminary data.</text>
</comment>
<dbReference type="Proteomes" id="UP001283361">
    <property type="component" value="Unassembled WGS sequence"/>
</dbReference>
<dbReference type="EMBL" id="JAWDGP010000100">
    <property type="protein sequence ID" value="KAK3803697.1"/>
    <property type="molecule type" value="Genomic_DNA"/>
</dbReference>